<proteinExistence type="predicted"/>
<dbReference type="RefSeq" id="WP_135076766.1">
    <property type="nucleotide sequence ID" value="NZ_SPSB01000005.1"/>
</dbReference>
<reference evidence="3 4" key="1">
    <citation type="submission" date="2019-03" db="EMBL/GenBank/DDBJ databases">
        <title>Algoriphagus sp. nov, a new strain isolated from root system soil of mangrove plant Kandelia.</title>
        <authorList>
            <person name="Yin Q."/>
            <person name="Wang K."/>
            <person name="Song Z."/>
        </authorList>
    </citation>
    <scope>NUCLEOTIDE SEQUENCE [LARGE SCALE GENOMIC DNA]</scope>
    <source>
        <strain evidence="3 4">XY-J91</strain>
    </source>
</reference>
<dbReference type="InterPro" id="IPR029063">
    <property type="entry name" value="SAM-dependent_MTases_sf"/>
</dbReference>
<evidence type="ECO:0000256" key="1">
    <source>
        <dbReference type="ARBA" id="ARBA00022679"/>
    </source>
</evidence>
<evidence type="ECO:0000313" key="3">
    <source>
        <dbReference type="EMBL" id="TFV92412.1"/>
    </source>
</evidence>
<dbReference type="OrthoDB" id="9791837at2"/>
<dbReference type="GO" id="GO:0032259">
    <property type="term" value="P:methylation"/>
    <property type="evidence" value="ECO:0007669"/>
    <property type="project" value="UniProtKB-KW"/>
</dbReference>
<organism evidence="3 4">
    <name type="scientific">Algoriphagus kandeliae</name>
    <dbReference type="NCBI Taxonomy" id="2562278"/>
    <lineage>
        <taxon>Bacteria</taxon>
        <taxon>Pseudomonadati</taxon>
        <taxon>Bacteroidota</taxon>
        <taxon>Cytophagia</taxon>
        <taxon>Cytophagales</taxon>
        <taxon>Cyclobacteriaceae</taxon>
        <taxon>Algoriphagus</taxon>
    </lineage>
</organism>
<dbReference type="PANTHER" id="PTHR43861">
    <property type="entry name" value="TRANS-ACONITATE 2-METHYLTRANSFERASE-RELATED"/>
    <property type="match status" value="1"/>
</dbReference>
<name>A0A4Y9QLG0_9BACT</name>
<dbReference type="CDD" id="cd02440">
    <property type="entry name" value="AdoMet_MTases"/>
    <property type="match status" value="1"/>
</dbReference>
<evidence type="ECO:0000313" key="4">
    <source>
        <dbReference type="Proteomes" id="UP000297647"/>
    </source>
</evidence>
<accession>A0A4Y9QLG0</accession>
<evidence type="ECO:0000259" key="2">
    <source>
        <dbReference type="Pfam" id="PF03848"/>
    </source>
</evidence>
<keyword evidence="3" id="KW-0489">Methyltransferase</keyword>
<feature type="domain" description="Tellurite resistance methyltransferase TehB-like" evidence="2">
    <location>
        <begin position="31"/>
        <end position="141"/>
    </location>
</feature>
<keyword evidence="4" id="KW-1185">Reference proteome</keyword>
<gene>
    <name evidence="3" type="ORF">E4S40_16350</name>
</gene>
<dbReference type="GO" id="GO:0008168">
    <property type="term" value="F:methyltransferase activity"/>
    <property type="evidence" value="ECO:0007669"/>
    <property type="project" value="UniProtKB-KW"/>
</dbReference>
<dbReference type="Pfam" id="PF03848">
    <property type="entry name" value="TehB"/>
    <property type="match status" value="1"/>
</dbReference>
<keyword evidence="1 3" id="KW-0808">Transferase</keyword>
<comment type="caution">
    <text evidence="3">The sequence shown here is derived from an EMBL/GenBank/DDBJ whole genome shotgun (WGS) entry which is preliminary data.</text>
</comment>
<dbReference type="EMBL" id="SPSB01000005">
    <property type="protein sequence ID" value="TFV92412.1"/>
    <property type="molecule type" value="Genomic_DNA"/>
</dbReference>
<dbReference type="Proteomes" id="UP000297647">
    <property type="component" value="Unassembled WGS sequence"/>
</dbReference>
<dbReference type="InterPro" id="IPR015985">
    <property type="entry name" value="TehB-like_dom"/>
</dbReference>
<sequence>MSASYDKYYQTQDLFGDPYPELIEFFAAYPKKGKVLDLGCGQGRDAIALARIGYSVIGIDQSKVGIDQMNRIAQSENLNLIGKVGDIYSFNQFVGFDIILLDSMFHFTKKDKGKEIELIKKITSLMKNGSLIVVCIQDTGNKVLSLNEAIDFEKQLTRLMDMKFSYSFEDKKSGHKSKTDYRMIAAEK</sequence>
<protein>
    <submittedName>
        <fullName evidence="3">Class I SAM-dependent methyltransferase</fullName>
    </submittedName>
</protein>
<dbReference type="Gene3D" id="3.40.50.150">
    <property type="entry name" value="Vaccinia Virus protein VP39"/>
    <property type="match status" value="1"/>
</dbReference>
<dbReference type="AlphaFoldDB" id="A0A4Y9QLG0"/>
<dbReference type="SUPFAM" id="SSF53335">
    <property type="entry name" value="S-adenosyl-L-methionine-dependent methyltransferases"/>
    <property type="match status" value="1"/>
</dbReference>
<dbReference type="PANTHER" id="PTHR43861:SF3">
    <property type="entry name" value="PUTATIVE (AFU_ORTHOLOGUE AFUA_2G14390)-RELATED"/>
    <property type="match status" value="1"/>
</dbReference>